<dbReference type="InterPro" id="IPR046357">
    <property type="entry name" value="PPIase_dom_sf"/>
</dbReference>
<feature type="domain" description="PPIase FKBP-type" evidence="7">
    <location>
        <begin position="76"/>
        <end position="160"/>
    </location>
</feature>
<sequence length="162" mass="17525">MRKFFLLGAVLMMALFAACSKDNQTYDPVPQFNRDVDSIKAYLKAKNLVAVQDSASGIFYNISYIGNGVDTVKSTMSQIKALYKGQLLSGAVFDSTGTTPRDLGRAGGLISGFQFALTKITKGGKIRVYLPSYYGYGPAENKGIPANSVLIFDIELTDVTNP</sequence>
<dbReference type="PROSITE" id="PS50059">
    <property type="entry name" value="FKBP_PPIASE"/>
    <property type="match status" value="1"/>
</dbReference>
<dbReference type="Gene3D" id="3.10.50.40">
    <property type="match status" value="1"/>
</dbReference>
<name>A0ABY4HZR0_CHIFI</name>
<keyword evidence="3 4" id="KW-0697">Rotamase</keyword>
<dbReference type="PANTHER" id="PTHR46046:SF5">
    <property type="entry name" value="PEPTIDYLPROLYL ISOMERASE"/>
    <property type="match status" value="1"/>
</dbReference>
<evidence type="ECO:0000256" key="1">
    <source>
        <dbReference type="ARBA" id="ARBA00000971"/>
    </source>
</evidence>
<evidence type="ECO:0000256" key="2">
    <source>
        <dbReference type="ARBA" id="ARBA00022737"/>
    </source>
</evidence>
<gene>
    <name evidence="8" type="ORF">MYF79_27040</name>
</gene>
<evidence type="ECO:0000256" key="6">
    <source>
        <dbReference type="SAM" id="SignalP"/>
    </source>
</evidence>
<comment type="catalytic activity">
    <reaction evidence="1 4 5">
        <text>[protein]-peptidylproline (omega=180) = [protein]-peptidylproline (omega=0)</text>
        <dbReference type="Rhea" id="RHEA:16237"/>
        <dbReference type="Rhea" id="RHEA-COMP:10747"/>
        <dbReference type="Rhea" id="RHEA-COMP:10748"/>
        <dbReference type="ChEBI" id="CHEBI:83833"/>
        <dbReference type="ChEBI" id="CHEBI:83834"/>
        <dbReference type="EC" id="5.2.1.8"/>
    </reaction>
</comment>
<dbReference type="InterPro" id="IPR001179">
    <property type="entry name" value="PPIase_FKBP_dom"/>
</dbReference>
<dbReference type="Pfam" id="PF00254">
    <property type="entry name" value="FKBP_C"/>
    <property type="match status" value="1"/>
</dbReference>
<evidence type="ECO:0000313" key="8">
    <source>
        <dbReference type="EMBL" id="UPK68619.1"/>
    </source>
</evidence>
<keyword evidence="4 5" id="KW-0413">Isomerase</keyword>
<keyword evidence="6" id="KW-0732">Signal</keyword>
<dbReference type="RefSeq" id="WP_247811000.1">
    <property type="nucleotide sequence ID" value="NZ_CP095855.1"/>
</dbReference>
<dbReference type="PANTHER" id="PTHR46046">
    <property type="entry name" value="PEPTIDYLPROLYL ISOMERASE"/>
    <property type="match status" value="1"/>
</dbReference>
<dbReference type="PROSITE" id="PS51257">
    <property type="entry name" value="PROKAR_LIPOPROTEIN"/>
    <property type="match status" value="1"/>
</dbReference>
<organism evidence="8 9">
    <name type="scientific">Chitinophaga filiformis</name>
    <name type="common">Myxococcus filiformis</name>
    <name type="synonym">Flexibacter filiformis</name>
    <dbReference type="NCBI Taxonomy" id="104663"/>
    <lineage>
        <taxon>Bacteria</taxon>
        <taxon>Pseudomonadati</taxon>
        <taxon>Bacteroidota</taxon>
        <taxon>Chitinophagia</taxon>
        <taxon>Chitinophagales</taxon>
        <taxon>Chitinophagaceae</taxon>
        <taxon>Chitinophaga</taxon>
    </lineage>
</organism>
<dbReference type="Proteomes" id="UP000830198">
    <property type="component" value="Chromosome"/>
</dbReference>
<keyword evidence="2" id="KW-0677">Repeat</keyword>
<dbReference type="SUPFAM" id="SSF54534">
    <property type="entry name" value="FKBP-like"/>
    <property type="match status" value="1"/>
</dbReference>
<dbReference type="GO" id="GO:0003755">
    <property type="term" value="F:peptidyl-prolyl cis-trans isomerase activity"/>
    <property type="evidence" value="ECO:0007669"/>
    <property type="project" value="UniProtKB-EC"/>
</dbReference>
<feature type="chain" id="PRO_5046486242" description="Peptidyl-prolyl cis-trans isomerase" evidence="6">
    <location>
        <begin position="21"/>
        <end position="162"/>
    </location>
</feature>
<comment type="similarity">
    <text evidence="5">Belongs to the FKBP-type PPIase family.</text>
</comment>
<evidence type="ECO:0000259" key="7">
    <source>
        <dbReference type="PROSITE" id="PS50059"/>
    </source>
</evidence>
<dbReference type="EMBL" id="CP095855">
    <property type="protein sequence ID" value="UPK68619.1"/>
    <property type="molecule type" value="Genomic_DNA"/>
</dbReference>
<reference evidence="8 9" key="1">
    <citation type="submission" date="2022-04" db="EMBL/GenBank/DDBJ databases">
        <title>The arsenic-methylating capacity of Chitinophaga filiformis YT5 during chitin decomposition.</title>
        <authorList>
            <person name="Chen G."/>
            <person name="Liang Y."/>
        </authorList>
    </citation>
    <scope>NUCLEOTIDE SEQUENCE [LARGE SCALE GENOMIC DNA]</scope>
    <source>
        <strain evidence="8 9">YT5</strain>
    </source>
</reference>
<protein>
    <recommendedName>
        <fullName evidence="5">Peptidyl-prolyl cis-trans isomerase</fullName>
        <ecNumber evidence="5">5.2.1.8</ecNumber>
    </recommendedName>
</protein>
<proteinExistence type="inferred from homology"/>
<evidence type="ECO:0000256" key="5">
    <source>
        <dbReference type="RuleBase" id="RU003915"/>
    </source>
</evidence>
<keyword evidence="9" id="KW-1185">Reference proteome</keyword>
<feature type="signal peptide" evidence="6">
    <location>
        <begin position="1"/>
        <end position="20"/>
    </location>
</feature>
<dbReference type="InterPro" id="IPR051989">
    <property type="entry name" value="FKBP-like_isomerase"/>
</dbReference>
<evidence type="ECO:0000256" key="3">
    <source>
        <dbReference type="ARBA" id="ARBA00023110"/>
    </source>
</evidence>
<accession>A0ABY4HZR0</accession>
<evidence type="ECO:0000313" key="9">
    <source>
        <dbReference type="Proteomes" id="UP000830198"/>
    </source>
</evidence>
<evidence type="ECO:0000256" key="4">
    <source>
        <dbReference type="PROSITE-ProRule" id="PRU00277"/>
    </source>
</evidence>
<dbReference type="EC" id="5.2.1.8" evidence="5"/>